<reference evidence="1 2" key="1">
    <citation type="journal article" date="2010" name="Proc. Natl. Acad. Sci. U.S.A.">
        <title>Insights into evolution of multicellular fungi from the assembled chromosomes of the mushroom Coprinopsis cinerea (Coprinus cinereus).</title>
        <authorList>
            <person name="Stajich J.E."/>
            <person name="Wilke S.K."/>
            <person name="Ahren D."/>
            <person name="Au C.H."/>
            <person name="Birren B.W."/>
            <person name="Borodovsky M."/>
            <person name="Burns C."/>
            <person name="Canback B."/>
            <person name="Casselton L.A."/>
            <person name="Cheng C.K."/>
            <person name="Deng J."/>
            <person name="Dietrich F.S."/>
            <person name="Fargo D.C."/>
            <person name="Farman M.L."/>
            <person name="Gathman A.C."/>
            <person name="Goldberg J."/>
            <person name="Guigo R."/>
            <person name="Hoegger P.J."/>
            <person name="Hooker J.B."/>
            <person name="Huggins A."/>
            <person name="James T.Y."/>
            <person name="Kamada T."/>
            <person name="Kilaru S."/>
            <person name="Kodira C."/>
            <person name="Kues U."/>
            <person name="Kupfer D."/>
            <person name="Kwan H.S."/>
            <person name="Lomsadze A."/>
            <person name="Li W."/>
            <person name="Lilly W.W."/>
            <person name="Ma L.J."/>
            <person name="Mackey A.J."/>
            <person name="Manning G."/>
            <person name="Martin F."/>
            <person name="Muraguchi H."/>
            <person name="Natvig D.O."/>
            <person name="Palmerini H."/>
            <person name="Ramesh M.A."/>
            <person name="Rehmeyer C.J."/>
            <person name="Roe B.A."/>
            <person name="Shenoy N."/>
            <person name="Stanke M."/>
            <person name="Ter-Hovhannisyan V."/>
            <person name="Tunlid A."/>
            <person name="Velagapudi R."/>
            <person name="Vision T.J."/>
            <person name="Zeng Q."/>
            <person name="Zolan M.E."/>
            <person name="Pukkila P.J."/>
        </authorList>
    </citation>
    <scope>NUCLEOTIDE SEQUENCE [LARGE SCALE GENOMIC DNA]</scope>
    <source>
        <strain evidence="2">Okayama-7 / 130 / ATCC MYA-4618 / FGSC 9003</strain>
    </source>
</reference>
<evidence type="ECO:0000313" key="2">
    <source>
        <dbReference type="Proteomes" id="UP000001861"/>
    </source>
</evidence>
<keyword evidence="2" id="KW-1185">Reference proteome</keyword>
<evidence type="ECO:0000313" key="1">
    <source>
        <dbReference type="EMBL" id="EAU88707.1"/>
    </source>
</evidence>
<name>A8NEG2_COPC7</name>
<dbReference type="RefSeq" id="XP_001833018.1">
    <property type="nucleotide sequence ID" value="XM_001832966.1"/>
</dbReference>
<accession>A8NEG2</accession>
<organism evidence="1 2">
    <name type="scientific">Coprinopsis cinerea (strain Okayama-7 / 130 / ATCC MYA-4618 / FGSC 9003)</name>
    <name type="common">Inky cap fungus</name>
    <name type="synonym">Hormographiella aspergillata</name>
    <dbReference type="NCBI Taxonomy" id="240176"/>
    <lineage>
        <taxon>Eukaryota</taxon>
        <taxon>Fungi</taxon>
        <taxon>Dikarya</taxon>
        <taxon>Basidiomycota</taxon>
        <taxon>Agaricomycotina</taxon>
        <taxon>Agaricomycetes</taxon>
        <taxon>Agaricomycetidae</taxon>
        <taxon>Agaricales</taxon>
        <taxon>Agaricineae</taxon>
        <taxon>Psathyrellaceae</taxon>
        <taxon>Coprinopsis</taxon>
    </lineage>
</organism>
<dbReference type="Proteomes" id="UP000001861">
    <property type="component" value="Unassembled WGS sequence"/>
</dbReference>
<dbReference type="PANTHER" id="PTHR28141">
    <property type="entry name" value="2',3'-CYCLIC-NUCLEOTIDE 3'-PHOSPHODIESTERASE"/>
    <property type="match status" value="1"/>
</dbReference>
<dbReference type="EMBL" id="AACS02000002">
    <property type="protein sequence ID" value="EAU88707.1"/>
    <property type="molecule type" value="Genomic_DNA"/>
</dbReference>
<dbReference type="InterPro" id="IPR009097">
    <property type="entry name" value="Cyclic_Pdiesterase"/>
</dbReference>
<dbReference type="InterPro" id="IPR012386">
    <property type="entry name" value="Cyclic-nucl_3Pdiesterase"/>
</dbReference>
<proteinExistence type="predicted"/>
<dbReference type="GO" id="GO:0009187">
    <property type="term" value="P:cyclic nucleotide metabolic process"/>
    <property type="evidence" value="ECO:0007669"/>
    <property type="project" value="TreeGrafter"/>
</dbReference>
<dbReference type="GO" id="GO:0004113">
    <property type="term" value="F:2',3'-cyclic-nucleotide 3'-phosphodiesterase activity"/>
    <property type="evidence" value="ECO:0007669"/>
    <property type="project" value="TreeGrafter"/>
</dbReference>
<dbReference type="eggNOG" id="ENOG502SCN2">
    <property type="taxonomic scope" value="Eukaryota"/>
</dbReference>
<dbReference type="InParanoid" id="A8NEG2"/>
<protein>
    <recommendedName>
        <fullName evidence="3">2',3'-cyclic-nucleotide 3'-phosphodiesterase</fullName>
    </recommendedName>
</protein>
<sequence length="212" mass="24273">MWLISFFHHRKHFIMSKINLWLMPSREDGERLKSIMAPLHDTTGVQPSSYPPFDPHVTLGSFIDEETDREALKVLLSKIPPPTVPFKSIEVGTHYFRSVFIAVEPTRELVDLQFKFNRGETTPLYPHVSLAYIADEDSEKGERKRYFEGLVNAGKIRERDGGKGVEIRCKNGINGEEDWMSSYLATEVWFVKCVGAVQEWKVEEKVGLGGEK</sequence>
<comment type="caution">
    <text evidence="1">The sequence shown here is derived from an EMBL/GenBank/DDBJ whole genome shotgun (WGS) entry which is preliminary data.</text>
</comment>
<dbReference type="Pfam" id="PF07823">
    <property type="entry name" value="CPDase"/>
    <property type="match status" value="1"/>
</dbReference>
<dbReference type="STRING" id="240176.A8NEG2"/>
<dbReference type="OMA" id="PKYPHMS"/>
<dbReference type="KEGG" id="cci:CC1G_01080"/>
<evidence type="ECO:0008006" key="3">
    <source>
        <dbReference type="Google" id="ProtNLM"/>
    </source>
</evidence>
<gene>
    <name evidence="1" type="ORF">CC1G_01080</name>
</gene>
<dbReference type="OrthoDB" id="514292at2759"/>
<dbReference type="PANTHER" id="PTHR28141:SF1">
    <property type="entry name" value="2',3'-CYCLIC-NUCLEOTIDE 3'-PHOSPHODIESTERASE"/>
    <property type="match status" value="1"/>
</dbReference>
<dbReference type="VEuPathDB" id="FungiDB:CC1G_01080"/>
<dbReference type="SUPFAM" id="SSF55144">
    <property type="entry name" value="LigT-like"/>
    <property type="match status" value="1"/>
</dbReference>
<dbReference type="Gene3D" id="3.90.1140.10">
    <property type="entry name" value="Cyclic phosphodiesterase"/>
    <property type="match status" value="1"/>
</dbReference>
<dbReference type="AlphaFoldDB" id="A8NEG2"/>
<dbReference type="GeneID" id="6009509"/>